<dbReference type="EMBL" id="CP023737">
    <property type="protein sequence ID" value="ATQ70136.1"/>
    <property type="molecule type" value="Genomic_DNA"/>
</dbReference>
<dbReference type="InterPro" id="IPR029063">
    <property type="entry name" value="SAM-dependent_MTases_sf"/>
</dbReference>
<evidence type="ECO:0000259" key="3">
    <source>
        <dbReference type="Pfam" id="PF10017"/>
    </source>
</evidence>
<dbReference type="PANTHER" id="PTHR43397">
    <property type="entry name" value="ERGOTHIONEINE BIOSYNTHESIS PROTEIN 1"/>
    <property type="match status" value="1"/>
</dbReference>
<feature type="domain" description="Histidine-specific methyltransferase SAM-dependent" evidence="3">
    <location>
        <begin position="13"/>
        <end position="311"/>
    </location>
</feature>
<protein>
    <submittedName>
        <fullName evidence="4">L-histidine N(Alpha)-methyltransferase</fullName>
    </submittedName>
</protein>
<evidence type="ECO:0000256" key="2">
    <source>
        <dbReference type="ARBA" id="ARBA00022679"/>
    </source>
</evidence>
<dbReference type="InterPro" id="IPR019257">
    <property type="entry name" value="MeTrfase_dom"/>
</dbReference>
<dbReference type="PIRSF" id="PIRSF018005">
    <property type="entry name" value="UCP018005"/>
    <property type="match status" value="1"/>
</dbReference>
<dbReference type="GO" id="GO:0008168">
    <property type="term" value="F:methyltransferase activity"/>
    <property type="evidence" value="ECO:0007669"/>
    <property type="project" value="UniProtKB-KW"/>
</dbReference>
<organism evidence="4 5">
    <name type="scientific">Methylosinus trichosporium (strain ATCC 35070 / NCIMB 11131 / UNIQEM 75 / OB3b)</name>
    <dbReference type="NCBI Taxonomy" id="595536"/>
    <lineage>
        <taxon>Bacteria</taxon>
        <taxon>Pseudomonadati</taxon>
        <taxon>Pseudomonadota</taxon>
        <taxon>Alphaproteobacteria</taxon>
        <taxon>Hyphomicrobiales</taxon>
        <taxon>Methylocystaceae</taxon>
        <taxon>Methylosinus</taxon>
    </lineage>
</organism>
<dbReference type="PANTHER" id="PTHR43397:SF1">
    <property type="entry name" value="ERGOTHIONEINE BIOSYNTHESIS PROTEIN 1"/>
    <property type="match status" value="1"/>
</dbReference>
<sequence length="315" mass="34376">MENAFASTWPEGFAADVLDGLSRPSKRLSCRYFYDAEGSSLFDEITRLPDYYPTRAETAILEAHAAEILDGAGEETTLVEFGSGSCRKTEILLERGDGLAAYAPIDICAAALEEARARLARRFPDLRVLPIVADFSASFALPREIARGRVVGFFPGSTIGNFTPAEASLLLAAIRRALGPGGRLVIGVDLKKDPARLLAAYNDPRGVTAAFNLNLLARINRELGGGFDLDGFGHQAIYDAAEGRIEMRLVSRRWQQAEAAGRAFGFRRGEAIHTENSYKYAVDEFRATARAAGWSPRRVWTDEAALFSVHELLSA</sequence>
<proteinExistence type="predicted"/>
<evidence type="ECO:0000313" key="5">
    <source>
        <dbReference type="Proteomes" id="UP000230709"/>
    </source>
</evidence>
<dbReference type="STRING" id="595536.GCA_000178815_00928"/>
<name>A0A2D2D586_METT3</name>
<dbReference type="InterPro" id="IPR017804">
    <property type="entry name" value="MeTrfase_EgtD-like"/>
</dbReference>
<dbReference type="AlphaFoldDB" id="A0A2D2D586"/>
<accession>A0A2D2D586</accession>
<dbReference type="InterPro" id="IPR035094">
    <property type="entry name" value="EgtD"/>
</dbReference>
<dbReference type="RefSeq" id="WP_003614443.1">
    <property type="nucleotide sequence ID" value="NZ_ADVE02000001.1"/>
</dbReference>
<dbReference type="Proteomes" id="UP000230709">
    <property type="component" value="Chromosome"/>
</dbReference>
<dbReference type="KEGG" id="mtw:CQW49_00070"/>
<keyword evidence="1 4" id="KW-0489">Methyltransferase</keyword>
<evidence type="ECO:0000256" key="1">
    <source>
        <dbReference type="ARBA" id="ARBA00022603"/>
    </source>
</evidence>
<keyword evidence="2 4" id="KW-0808">Transferase</keyword>
<evidence type="ECO:0000313" key="4">
    <source>
        <dbReference type="EMBL" id="ATQ70136.1"/>
    </source>
</evidence>
<dbReference type="NCBIfam" id="TIGR03438">
    <property type="entry name" value="egtD_ergothio"/>
    <property type="match status" value="1"/>
</dbReference>
<reference evidence="5" key="1">
    <citation type="submission" date="2017-10" db="EMBL/GenBank/DDBJ databases">
        <title>Completed PacBio SMRT sequence of Methylosinus trichosporium OB3b reveals presence of a third large plasmid.</title>
        <authorList>
            <person name="Charles T.C."/>
            <person name="Lynch M.D.J."/>
            <person name="Heil J.R."/>
            <person name="Cheng J."/>
        </authorList>
    </citation>
    <scope>NUCLEOTIDE SEQUENCE [LARGE SCALE GENOMIC DNA]</scope>
    <source>
        <strain evidence="5">OB3b</strain>
    </source>
</reference>
<dbReference type="SUPFAM" id="SSF53335">
    <property type="entry name" value="S-adenosyl-L-methionine-dependent methyltransferases"/>
    <property type="match status" value="1"/>
</dbReference>
<dbReference type="Gene3D" id="3.40.50.150">
    <property type="entry name" value="Vaccinia Virus protein VP39"/>
    <property type="match status" value="1"/>
</dbReference>
<dbReference type="InterPro" id="IPR051128">
    <property type="entry name" value="EgtD_Methyltrsf_superfamily"/>
</dbReference>
<gene>
    <name evidence="4" type="primary">egtD</name>
    <name evidence="4" type="ORF">CQW49_00070</name>
</gene>
<keyword evidence="5" id="KW-1185">Reference proteome</keyword>
<dbReference type="Pfam" id="PF10017">
    <property type="entry name" value="Methyltransf_33"/>
    <property type="match status" value="1"/>
</dbReference>
<dbReference type="GO" id="GO:0032259">
    <property type="term" value="P:methylation"/>
    <property type="evidence" value="ECO:0007669"/>
    <property type="project" value="UniProtKB-KW"/>
</dbReference>